<feature type="transmembrane region" description="Helical" evidence="2">
    <location>
        <begin position="273"/>
        <end position="291"/>
    </location>
</feature>
<protein>
    <submittedName>
        <fullName evidence="3">Uncharacterized protein</fullName>
    </submittedName>
</protein>
<evidence type="ECO:0000313" key="4">
    <source>
        <dbReference type="Proteomes" id="UP000708148"/>
    </source>
</evidence>
<feature type="transmembrane region" description="Helical" evidence="2">
    <location>
        <begin position="192"/>
        <end position="211"/>
    </location>
</feature>
<dbReference type="OrthoDB" id="201750at2759"/>
<feature type="transmembrane region" description="Helical" evidence="2">
    <location>
        <begin position="162"/>
        <end position="180"/>
    </location>
</feature>
<dbReference type="Proteomes" id="UP000708148">
    <property type="component" value="Unassembled WGS sequence"/>
</dbReference>
<feature type="transmembrane region" description="Helical" evidence="2">
    <location>
        <begin position="87"/>
        <end position="108"/>
    </location>
</feature>
<dbReference type="EMBL" id="CAJHUC010002557">
    <property type="protein sequence ID" value="CAD7703981.1"/>
    <property type="molecule type" value="Genomic_DNA"/>
</dbReference>
<accession>A0A8S1J8E6</accession>
<keyword evidence="2" id="KW-0472">Membrane</keyword>
<evidence type="ECO:0000313" key="3">
    <source>
        <dbReference type="EMBL" id="CAD7703981.1"/>
    </source>
</evidence>
<dbReference type="PANTHER" id="PTHR36367">
    <property type="entry name" value="TRANSMEMBRANE PROTEIN"/>
    <property type="match status" value="1"/>
</dbReference>
<feature type="transmembrane region" description="Helical" evidence="2">
    <location>
        <begin position="231"/>
        <end position="252"/>
    </location>
</feature>
<evidence type="ECO:0000256" key="1">
    <source>
        <dbReference type="SAM" id="MobiDB-lite"/>
    </source>
</evidence>
<organism evidence="3 4">
    <name type="scientific">Ostreobium quekettii</name>
    <dbReference type="NCBI Taxonomy" id="121088"/>
    <lineage>
        <taxon>Eukaryota</taxon>
        <taxon>Viridiplantae</taxon>
        <taxon>Chlorophyta</taxon>
        <taxon>core chlorophytes</taxon>
        <taxon>Ulvophyceae</taxon>
        <taxon>TCBD clade</taxon>
        <taxon>Bryopsidales</taxon>
        <taxon>Ostreobineae</taxon>
        <taxon>Ostreobiaceae</taxon>
        <taxon>Ostreobium</taxon>
    </lineage>
</organism>
<gene>
    <name evidence="3" type="ORF">OSTQU699_LOCUS9338</name>
</gene>
<evidence type="ECO:0000256" key="2">
    <source>
        <dbReference type="SAM" id="Phobius"/>
    </source>
</evidence>
<dbReference type="PANTHER" id="PTHR36367:SF2">
    <property type="entry name" value="TRANSMEMBRANE PROTEIN"/>
    <property type="match status" value="1"/>
</dbReference>
<sequence length="322" mass="34668">MAAHARRPPAALSPPCPPPALPVRLSARPSRTPLGVLGLGRGSARGLSRPLPGGLVVQGQWRRGASSQSGGAPGSGDANENAGELDFLSIIGALGMWLAYGASIYWTVLRPDAPGDPLWETSPRDVQAFINEAISVWYINPILAHFGWSILPDAPEHPVAEALFSTVMAFDVLLLPLIAGDPRGKNVEQRNALMIGSLFGLNLVVMPYMALRLQQPSTGVQKLDLPGWAPAAGYFGLAMAGMTLFWILFARPEYGGLMDRVAFAQQAFTGNRVFYALCTDCMFFAIFQAILMKGAPLRLRLIPFIGAALWLAFPNAWEESND</sequence>
<comment type="caution">
    <text evidence="3">The sequence shown here is derived from an EMBL/GenBank/DDBJ whole genome shotgun (WGS) entry which is preliminary data.</text>
</comment>
<name>A0A8S1J8E6_9CHLO</name>
<keyword evidence="2" id="KW-1133">Transmembrane helix</keyword>
<proteinExistence type="predicted"/>
<keyword evidence="4" id="KW-1185">Reference proteome</keyword>
<feature type="region of interest" description="Disordered" evidence="1">
    <location>
        <begin position="1"/>
        <end position="27"/>
    </location>
</feature>
<dbReference type="AlphaFoldDB" id="A0A8S1J8E6"/>
<feature type="compositionally biased region" description="Pro residues" evidence="1">
    <location>
        <begin position="11"/>
        <end position="21"/>
    </location>
</feature>
<keyword evidence="2" id="KW-0812">Transmembrane</keyword>
<reference evidence="3" key="1">
    <citation type="submission" date="2020-12" db="EMBL/GenBank/DDBJ databases">
        <authorList>
            <person name="Iha C."/>
        </authorList>
    </citation>
    <scope>NUCLEOTIDE SEQUENCE</scope>
</reference>